<dbReference type="Proteomes" id="UP001152531">
    <property type="component" value="Unassembled WGS sequence"/>
</dbReference>
<accession>A0ACA9YFA7</accession>
<organism evidence="1 2">
    <name type="scientific">[Candida] jaroonii</name>
    <dbReference type="NCBI Taxonomy" id="467808"/>
    <lineage>
        <taxon>Eukaryota</taxon>
        <taxon>Fungi</taxon>
        <taxon>Dikarya</taxon>
        <taxon>Ascomycota</taxon>
        <taxon>Saccharomycotina</taxon>
        <taxon>Pichiomycetes</taxon>
        <taxon>Debaryomycetaceae</taxon>
        <taxon>Yamadazyma</taxon>
    </lineage>
</organism>
<name>A0ACA9YFA7_9ASCO</name>
<protein>
    <submittedName>
        <fullName evidence="1">Uncharacterized protein</fullName>
    </submittedName>
</protein>
<dbReference type="EMBL" id="CALSDN010000020">
    <property type="protein sequence ID" value="CAH6723771.1"/>
    <property type="molecule type" value="Genomic_DNA"/>
</dbReference>
<sequence>MSPAFLFCRITYITETYQLKPIYKDFWICKPFFRPQDGINISGYHSYHKPNITRYYVNRDPSDSIYTLVSLHVLSGVTMSFSRLKYCSFLRSVFFGPKCTMLTNLTAKHRRCYFVYFRITNYITI</sequence>
<keyword evidence="2" id="KW-1185">Reference proteome</keyword>
<comment type="caution">
    <text evidence="1">The sequence shown here is derived from an EMBL/GenBank/DDBJ whole genome shotgun (WGS) entry which is preliminary data.</text>
</comment>
<evidence type="ECO:0000313" key="2">
    <source>
        <dbReference type="Proteomes" id="UP001152531"/>
    </source>
</evidence>
<reference evidence="1" key="1">
    <citation type="submission" date="2022-06" db="EMBL/GenBank/DDBJ databases">
        <authorList>
            <person name="Legras J.-L."/>
            <person name="Devillers H."/>
            <person name="Grondin C."/>
        </authorList>
    </citation>
    <scope>NUCLEOTIDE SEQUENCE</scope>
    <source>
        <strain evidence="1">CLIB 1444</strain>
    </source>
</reference>
<proteinExistence type="predicted"/>
<evidence type="ECO:0000313" key="1">
    <source>
        <dbReference type="EMBL" id="CAH6723771.1"/>
    </source>
</evidence>
<gene>
    <name evidence="1" type="ORF">CLIB1444_20S00386</name>
</gene>